<dbReference type="InterPro" id="IPR036165">
    <property type="entry name" value="YefM-like_sf"/>
</dbReference>
<comment type="similarity">
    <text evidence="1 2">Belongs to the phD/YefM antitoxin family.</text>
</comment>
<evidence type="ECO:0000256" key="2">
    <source>
        <dbReference type="RuleBase" id="RU362080"/>
    </source>
</evidence>
<keyword evidence="4" id="KW-1185">Reference proteome</keyword>
<dbReference type="RefSeq" id="WP_044229740.1">
    <property type="nucleotide sequence ID" value="NZ_JBKAGJ010000032.1"/>
</dbReference>
<proteinExistence type="inferred from homology"/>
<organism evidence="3 4">
    <name type="scientific">Phaeodactylibacter xiamenensis</name>
    <dbReference type="NCBI Taxonomy" id="1524460"/>
    <lineage>
        <taxon>Bacteria</taxon>
        <taxon>Pseudomonadati</taxon>
        <taxon>Bacteroidota</taxon>
        <taxon>Saprospiria</taxon>
        <taxon>Saprospirales</taxon>
        <taxon>Haliscomenobacteraceae</taxon>
        <taxon>Phaeodactylibacter</taxon>
    </lineage>
</organism>
<reference evidence="3 4" key="1">
    <citation type="journal article" date="2014" name="Int. J. Syst. Evol. Microbiol.">
        <title>Phaeodactylibacter xiamenensis gen. nov., sp. nov., a member of the family Saprospiraceae isolated from the marine alga Phaeodactylum tricornutum.</title>
        <authorList>
            <person name="Chen Z.Jr."/>
            <person name="Lei X."/>
            <person name="Lai Q."/>
            <person name="Li Y."/>
            <person name="Zhang B."/>
            <person name="Zhang J."/>
            <person name="Zhang H."/>
            <person name="Yang L."/>
            <person name="Zheng W."/>
            <person name="Tian Y."/>
            <person name="Yu Z."/>
            <person name="Xu H.Jr."/>
            <person name="Zheng T."/>
        </authorList>
    </citation>
    <scope>NUCLEOTIDE SEQUENCE [LARGE SCALE GENOMIC DNA]</scope>
    <source>
        <strain evidence="3 4">KD52</strain>
    </source>
</reference>
<dbReference type="Proteomes" id="UP000029736">
    <property type="component" value="Unassembled WGS sequence"/>
</dbReference>
<accession>A0A098RZM3</accession>
<evidence type="ECO:0000256" key="1">
    <source>
        <dbReference type="ARBA" id="ARBA00009981"/>
    </source>
</evidence>
<dbReference type="Gene3D" id="6.10.250.330">
    <property type="match status" value="1"/>
</dbReference>
<dbReference type="SUPFAM" id="SSF143120">
    <property type="entry name" value="YefM-like"/>
    <property type="match status" value="1"/>
</dbReference>
<dbReference type="Pfam" id="PF02604">
    <property type="entry name" value="PhdYeFM_antitox"/>
    <property type="match status" value="1"/>
</dbReference>
<dbReference type="OrthoDB" id="1524837at2"/>
<evidence type="ECO:0000313" key="4">
    <source>
        <dbReference type="Proteomes" id="UP000029736"/>
    </source>
</evidence>
<dbReference type="AlphaFoldDB" id="A0A098RZM3"/>
<dbReference type="NCBIfam" id="TIGR01552">
    <property type="entry name" value="phd_fam"/>
    <property type="match status" value="1"/>
</dbReference>
<sequence>MKTVSISSLRAKMKTYFDSVSKSLEVIIVPRNNNDDDAIVIMSIKEYNSLRETEYLLSTKTNRNRLEESIEQLKASNVTAP</sequence>
<dbReference type="STRING" id="1524460.IX84_30350"/>
<protein>
    <recommendedName>
        <fullName evidence="2">Antitoxin</fullName>
    </recommendedName>
</protein>
<dbReference type="EMBL" id="JPOS01000097">
    <property type="protein sequence ID" value="KGE85028.1"/>
    <property type="molecule type" value="Genomic_DNA"/>
</dbReference>
<dbReference type="InterPro" id="IPR006442">
    <property type="entry name" value="Antitoxin_Phd/YefM"/>
</dbReference>
<name>A0A098RZM3_9BACT</name>
<gene>
    <name evidence="3" type="ORF">IX84_30350</name>
</gene>
<comment type="function">
    <text evidence="2">Antitoxin component of a type II toxin-antitoxin (TA) system.</text>
</comment>
<comment type="caution">
    <text evidence="3">The sequence shown here is derived from an EMBL/GenBank/DDBJ whole genome shotgun (WGS) entry which is preliminary data.</text>
</comment>
<evidence type="ECO:0000313" key="3">
    <source>
        <dbReference type="EMBL" id="KGE85028.1"/>
    </source>
</evidence>
<dbReference type="Gene3D" id="3.40.1620.10">
    <property type="entry name" value="YefM-like domain"/>
    <property type="match status" value="1"/>
</dbReference>